<gene>
    <name evidence="1" type="ORF">PRZ48_005750</name>
</gene>
<name>A0ABR0ELE9_ZASCE</name>
<sequence>MHIPTWLLIAKKRLSCKNINKLRKPRSGPEPEDNEKIPVVIDEKSNWIHDPHALSTIFEEKEHAETSTMTSSSEKTPWSLLDDPEVFRLCDGSTLFEDADRLYDYRDPRASSKVFVDNNSTSNQARQRRWSVHSGYGFICGTPRLSNLQRYPSPPHIDRRDTPILGIAERDSTQTLTQTQSDLAYTTAALSHANNELEYFRLENSARYDRIQELAAQVYALERVRGFGRRKLRREVRELTGCLFEMDLRLALQVKRIRELEESVEAWKGYAVDLEEELEEME</sequence>
<organism evidence="1 2">
    <name type="scientific">Zasmidium cellare</name>
    <name type="common">Wine cellar mold</name>
    <name type="synonym">Racodium cellare</name>
    <dbReference type="NCBI Taxonomy" id="395010"/>
    <lineage>
        <taxon>Eukaryota</taxon>
        <taxon>Fungi</taxon>
        <taxon>Dikarya</taxon>
        <taxon>Ascomycota</taxon>
        <taxon>Pezizomycotina</taxon>
        <taxon>Dothideomycetes</taxon>
        <taxon>Dothideomycetidae</taxon>
        <taxon>Mycosphaerellales</taxon>
        <taxon>Mycosphaerellaceae</taxon>
        <taxon>Zasmidium</taxon>
    </lineage>
</organism>
<evidence type="ECO:0000313" key="1">
    <source>
        <dbReference type="EMBL" id="KAK4502325.1"/>
    </source>
</evidence>
<accession>A0ABR0ELE9</accession>
<evidence type="ECO:0000313" key="2">
    <source>
        <dbReference type="Proteomes" id="UP001305779"/>
    </source>
</evidence>
<dbReference type="EMBL" id="JAXOVC010000004">
    <property type="protein sequence ID" value="KAK4502325.1"/>
    <property type="molecule type" value="Genomic_DNA"/>
</dbReference>
<proteinExistence type="predicted"/>
<comment type="caution">
    <text evidence="1">The sequence shown here is derived from an EMBL/GenBank/DDBJ whole genome shotgun (WGS) entry which is preliminary data.</text>
</comment>
<protein>
    <submittedName>
        <fullName evidence="1">Uncharacterized protein</fullName>
    </submittedName>
</protein>
<keyword evidence="2" id="KW-1185">Reference proteome</keyword>
<dbReference type="Proteomes" id="UP001305779">
    <property type="component" value="Unassembled WGS sequence"/>
</dbReference>
<reference evidence="1 2" key="1">
    <citation type="journal article" date="2023" name="G3 (Bethesda)">
        <title>A chromosome-level genome assembly of Zasmidium syzygii isolated from banana leaves.</title>
        <authorList>
            <person name="van Westerhoven A.C."/>
            <person name="Mehrabi R."/>
            <person name="Talebi R."/>
            <person name="Steentjes M.B.F."/>
            <person name="Corcolon B."/>
            <person name="Chong P.A."/>
            <person name="Kema G.H.J."/>
            <person name="Seidl M.F."/>
        </authorList>
    </citation>
    <scope>NUCLEOTIDE SEQUENCE [LARGE SCALE GENOMIC DNA]</scope>
    <source>
        <strain evidence="1 2">P124</strain>
    </source>
</reference>